<name>A0A0A9EGN3_ARUDO</name>
<dbReference type="AlphaFoldDB" id="A0A0A9EGN3"/>
<accession>A0A0A9EGN3</accession>
<protein>
    <submittedName>
        <fullName evidence="1">Uncharacterized protein</fullName>
    </submittedName>
</protein>
<sequence length="44" mass="5057">MISIDFRSGMREFVSRFHCSLVQNLFPFHQIMSCNALVTPGPNK</sequence>
<evidence type="ECO:0000313" key="1">
    <source>
        <dbReference type="EMBL" id="JAD99241.1"/>
    </source>
</evidence>
<dbReference type="EMBL" id="GBRH01198654">
    <property type="protein sequence ID" value="JAD99241.1"/>
    <property type="molecule type" value="Transcribed_RNA"/>
</dbReference>
<organism evidence="1">
    <name type="scientific">Arundo donax</name>
    <name type="common">Giant reed</name>
    <name type="synonym">Donax arundinaceus</name>
    <dbReference type="NCBI Taxonomy" id="35708"/>
    <lineage>
        <taxon>Eukaryota</taxon>
        <taxon>Viridiplantae</taxon>
        <taxon>Streptophyta</taxon>
        <taxon>Embryophyta</taxon>
        <taxon>Tracheophyta</taxon>
        <taxon>Spermatophyta</taxon>
        <taxon>Magnoliopsida</taxon>
        <taxon>Liliopsida</taxon>
        <taxon>Poales</taxon>
        <taxon>Poaceae</taxon>
        <taxon>PACMAD clade</taxon>
        <taxon>Arundinoideae</taxon>
        <taxon>Arundineae</taxon>
        <taxon>Arundo</taxon>
    </lineage>
</organism>
<reference evidence="1" key="2">
    <citation type="journal article" date="2015" name="Data Brief">
        <title>Shoot transcriptome of the giant reed, Arundo donax.</title>
        <authorList>
            <person name="Barrero R.A."/>
            <person name="Guerrero F.D."/>
            <person name="Moolhuijzen P."/>
            <person name="Goolsby J.A."/>
            <person name="Tidwell J."/>
            <person name="Bellgard S.E."/>
            <person name="Bellgard M.I."/>
        </authorList>
    </citation>
    <scope>NUCLEOTIDE SEQUENCE</scope>
    <source>
        <tissue evidence="1">Shoot tissue taken approximately 20 cm above the soil surface</tissue>
    </source>
</reference>
<reference evidence="1" key="1">
    <citation type="submission" date="2014-09" db="EMBL/GenBank/DDBJ databases">
        <authorList>
            <person name="Magalhaes I.L.F."/>
            <person name="Oliveira U."/>
            <person name="Santos F.R."/>
            <person name="Vidigal T.H.D.A."/>
            <person name="Brescovit A.D."/>
            <person name="Santos A.J."/>
        </authorList>
    </citation>
    <scope>NUCLEOTIDE SEQUENCE</scope>
    <source>
        <tissue evidence="1">Shoot tissue taken approximately 20 cm above the soil surface</tissue>
    </source>
</reference>
<proteinExistence type="predicted"/>